<reference evidence="7" key="2">
    <citation type="submission" date="2020-11" db="EMBL/GenBank/DDBJ databases">
        <authorList>
            <person name="McCartney M.A."/>
            <person name="Auch B."/>
            <person name="Kono T."/>
            <person name="Mallez S."/>
            <person name="Becker A."/>
            <person name="Gohl D.M."/>
            <person name="Silverstein K.A.T."/>
            <person name="Koren S."/>
            <person name="Bechman K.B."/>
            <person name="Herman A."/>
            <person name="Abrahante J.E."/>
            <person name="Garbe J."/>
        </authorList>
    </citation>
    <scope>NUCLEOTIDE SEQUENCE</scope>
    <source>
        <strain evidence="7">Duluth1</strain>
        <tissue evidence="7">Whole animal</tissue>
    </source>
</reference>
<comment type="caution">
    <text evidence="7">The sequence shown here is derived from an EMBL/GenBank/DDBJ whole genome shotgun (WGS) entry which is preliminary data.</text>
</comment>
<evidence type="ECO:0000256" key="4">
    <source>
        <dbReference type="ARBA" id="ARBA00023136"/>
    </source>
</evidence>
<protein>
    <recommendedName>
        <fullName evidence="6">Fatty acid hydroxylase domain-containing protein</fullName>
    </recommendedName>
</protein>
<keyword evidence="2 5" id="KW-0812">Transmembrane</keyword>
<feature type="transmembrane region" description="Helical" evidence="5">
    <location>
        <begin position="158"/>
        <end position="176"/>
    </location>
</feature>
<keyword evidence="4 5" id="KW-0472">Membrane</keyword>
<reference evidence="7" key="1">
    <citation type="journal article" date="2019" name="bioRxiv">
        <title>The Genome of the Zebra Mussel, Dreissena polymorpha: A Resource for Invasive Species Research.</title>
        <authorList>
            <person name="McCartney M.A."/>
            <person name="Auch B."/>
            <person name="Kono T."/>
            <person name="Mallez S."/>
            <person name="Zhang Y."/>
            <person name="Obille A."/>
            <person name="Becker A."/>
            <person name="Abrahante J.E."/>
            <person name="Garbe J."/>
            <person name="Badalamenti J.P."/>
            <person name="Herman A."/>
            <person name="Mangelson H."/>
            <person name="Liachko I."/>
            <person name="Sullivan S."/>
            <person name="Sone E.D."/>
            <person name="Koren S."/>
            <person name="Silverstein K.A.T."/>
            <person name="Beckman K.B."/>
            <person name="Gohl D.M."/>
        </authorList>
    </citation>
    <scope>NUCLEOTIDE SEQUENCE</scope>
    <source>
        <strain evidence="7">Duluth1</strain>
        <tissue evidence="7">Whole animal</tissue>
    </source>
</reference>
<evidence type="ECO:0000259" key="6">
    <source>
        <dbReference type="Pfam" id="PF04116"/>
    </source>
</evidence>
<evidence type="ECO:0000256" key="1">
    <source>
        <dbReference type="ARBA" id="ARBA00004370"/>
    </source>
</evidence>
<keyword evidence="3 5" id="KW-1133">Transmembrane helix</keyword>
<dbReference type="GO" id="GO:0016020">
    <property type="term" value="C:membrane"/>
    <property type="evidence" value="ECO:0007669"/>
    <property type="project" value="UniProtKB-SubCell"/>
</dbReference>
<dbReference type="GO" id="GO:0016491">
    <property type="term" value="F:oxidoreductase activity"/>
    <property type="evidence" value="ECO:0007669"/>
    <property type="project" value="InterPro"/>
</dbReference>
<dbReference type="EMBL" id="JAIWYP010000004">
    <property type="protein sequence ID" value="KAH3830231.1"/>
    <property type="molecule type" value="Genomic_DNA"/>
</dbReference>
<dbReference type="InterPro" id="IPR050307">
    <property type="entry name" value="Sterol_Desaturase_Related"/>
</dbReference>
<evidence type="ECO:0000256" key="2">
    <source>
        <dbReference type="ARBA" id="ARBA00022692"/>
    </source>
</evidence>
<dbReference type="PANTHER" id="PTHR11863">
    <property type="entry name" value="STEROL DESATURASE"/>
    <property type="match status" value="1"/>
</dbReference>
<comment type="subcellular location">
    <subcellularLocation>
        <location evidence="1">Membrane</location>
    </subcellularLocation>
</comment>
<feature type="domain" description="Fatty acid hydroxylase" evidence="6">
    <location>
        <begin position="164"/>
        <end position="296"/>
    </location>
</feature>
<name>A0A9D4HB36_DREPO</name>
<feature type="transmembrane region" description="Helical" evidence="5">
    <location>
        <begin position="71"/>
        <end position="95"/>
    </location>
</feature>
<sequence>MSASVYDLVFDVLRSFPSAIDELVGSNTENESLLHENVTIGGAVAPGKEFRILQPLWDLRLGREAFVASPLFPVVLSVTFYFTLCSPFMAADLWGKKWKWLQTFKIQPDFDVTYDHLWDTLLITFWNHILYILPAACAQWVWTPDTILPPVAPTLFEFVWHQFAGLIIFDVQYYVWHRTHHKIRFLYKHVHALHHRYAAPFCWVTQYLHPWELITVGFLTTTNTWFFNCHPLTTWSYMILSIIVSVEAHIGYDFPFTLNHLSFGWLGGAPKHDMHHLKPQTNFEPFFNHLDRLCGTFCPVMSAGGVRPNDLLEYERRQKETKKIR</sequence>
<dbReference type="Proteomes" id="UP000828390">
    <property type="component" value="Unassembled WGS sequence"/>
</dbReference>
<evidence type="ECO:0000256" key="5">
    <source>
        <dbReference type="SAM" id="Phobius"/>
    </source>
</evidence>
<evidence type="ECO:0000256" key="3">
    <source>
        <dbReference type="ARBA" id="ARBA00022989"/>
    </source>
</evidence>
<feature type="transmembrane region" description="Helical" evidence="5">
    <location>
        <begin position="116"/>
        <end position="142"/>
    </location>
</feature>
<proteinExistence type="predicted"/>
<organism evidence="7 8">
    <name type="scientific">Dreissena polymorpha</name>
    <name type="common">Zebra mussel</name>
    <name type="synonym">Mytilus polymorpha</name>
    <dbReference type="NCBI Taxonomy" id="45954"/>
    <lineage>
        <taxon>Eukaryota</taxon>
        <taxon>Metazoa</taxon>
        <taxon>Spiralia</taxon>
        <taxon>Lophotrochozoa</taxon>
        <taxon>Mollusca</taxon>
        <taxon>Bivalvia</taxon>
        <taxon>Autobranchia</taxon>
        <taxon>Heteroconchia</taxon>
        <taxon>Euheterodonta</taxon>
        <taxon>Imparidentia</taxon>
        <taxon>Neoheterodontei</taxon>
        <taxon>Myida</taxon>
        <taxon>Dreissenoidea</taxon>
        <taxon>Dreissenidae</taxon>
        <taxon>Dreissena</taxon>
    </lineage>
</organism>
<dbReference type="OrthoDB" id="1658724at2759"/>
<dbReference type="GO" id="GO:0008610">
    <property type="term" value="P:lipid biosynthetic process"/>
    <property type="evidence" value="ECO:0007669"/>
    <property type="project" value="InterPro"/>
</dbReference>
<accession>A0A9D4HB36</accession>
<dbReference type="Pfam" id="PF04116">
    <property type="entry name" value="FA_hydroxylase"/>
    <property type="match status" value="1"/>
</dbReference>
<dbReference type="InterPro" id="IPR006694">
    <property type="entry name" value="Fatty_acid_hydroxylase"/>
</dbReference>
<dbReference type="GO" id="GO:0005506">
    <property type="term" value="F:iron ion binding"/>
    <property type="evidence" value="ECO:0007669"/>
    <property type="project" value="InterPro"/>
</dbReference>
<evidence type="ECO:0000313" key="7">
    <source>
        <dbReference type="EMBL" id="KAH3830231.1"/>
    </source>
</evidence>
<keyword evidence="8" id="KW-1185">Reference proteome</keyword>
<gene>
    <name evidence="7" type="ORF">DPMN_103471</name>
</gene>
<evidence type="ECO:0000313" key="8">
    <source>
        <dbReference type="Proteomes" id="UP000828390"/>
    </source>
</evidence>
<dbReference type="AlphaFoldDB" id="A0A9D4HB36"/>